<gene>
    <name evidence="2" type="ORF">GCM10023205_19140</name>
</gene>
<evidence type="ECO:0000313" key="2">
    <source>
        <dbReference type="EMBL" id="GAA4956982.1"/>
    </source>
</evidence>
<accession>A0ABP9H261</accession>
<dbReference type="RefSeq" id="WP_345674910.1">
    <property type="nucleotide sequence ID" value="NZ_BAABHS010000005.1"/>
</dbReference>
<dbReference type="Proteomes" id="UP001500466">
    <property type="component" value="Unassembled WGS sequence"/>
</dbReference>
<evidence type="ECO:0000259" key="1">
    <source>
        <dbReference type="PROSITE" id="PS51819"/>
    </source>
</evidence>
<dbReference type="InterPro" id="IPR037523">
    <property type="entry name" value="VOC_core"/>
</dbReference>
<dbReference type="SUPFAM" id="SSF54593">
    <property type="entry name" value="Glyoxalase/Bleomycin resistance protein/Dihydroxybiphenyl dioxygenase"/>
    <property type="match status" value="1"/>
</dbReference>
<reference evidence="3" key="1">
    <citation type="journal article" date="2019" name="Int. J. Syst. Evol. Microbiol.">
        <title>The Global Catalogue of Microorganisms (GCM) 10K type strain sequencing project: providing services to taxonomists for standard genome sequencing and annotation.</title>
        <authorList>
            <consortium name="The Broad Institute Genomics Platform"/>
            <consortium name="The Broad Institute Genome Sequencing Center for Infectious Disease"/>
            <person name="Wu L."/>
            <person name="Ma J."/>
        </authorList>
    </citation>
    <scope>NUCLEOTIDE SEQUENCE [LARGE SCALE GENOMIC DNA]</scope>
    <source>
        <strain evidence="3">JCM 17986</strain>
    </source>
</reference>
<dbReference type="Pfam" id="PF13669">
    <property type="entry name" value="Glyoxalase_4"/>
    <property type="match status" value="1"/>
</dbReference>
<dbReference type="Gene3D" id="3.10.180.10">
    <property type="entry name" value="2,3-Dihydroxybiphenyl 1,2-Dioxygenase, domain 1"/>
    <property type="match status" value="1"/>
</dbReference>
<sequence>MAPSLGTVDQLGYVVTDLPAAMRHWTENLGVGPFFHFAEAPIVNTYYLGERTAARIGVAMAFSGDLQIELIQQLNPEAPSAYADFLRQHGEGLHHLGHFVEDGEAEYDAHVRRFADAGVVPYYNGDSGGPGTRFAYFPTEAHGGTVAEVIETALYRDFFAMMRDAARDWDGSGPVRAIDGI</sequence>
<protein>
    <submittedName>
        <fullName evidence="2">VOC family protein</fullName>
    </submittedName>
</protein>
<evidence type="ECO:0000313" key="3">
    <source>
        <dbReference type="Proteomes" id="UP001500466"/>
    </source>
</evidence>
<comment type="caution">
    <text evidence="2">The sequence shown here is derived from an EMBL/GenBank/DDBJ whole genome shotgun (WGS) entry which is preliminary data.</text>
</comment>
<name>A0ABP9H261_9ACTN</name>
<dbReference type="InterPro" id="IPR029068">
    <property type="entry name" value="Glyas_Bleomycin-R_OHBP_Dase"/>
</dbReference>
<keyword evidence="3" id="KW-1185">Reference proteome</keyword>
<dbReference type="EMBL" id="BAABHS010000005">
    <property type="protein sequence ID" value="GAA4956982.1"/>
    <property type="molecule type" value="Genomic_DNA"/>
</dbReference>
<proteinExistence type="predicted"/>
<organism evidence="2 3">
    <name type="scientific">Yinghuangia aomiensis</name>
    <dbReference type="NCBI Taxonomy" id="676205"/>
    <lineage>
        <taxon>Bacteria</taxon>
        <taxon>Bacillati</taxon>
        <taxon>Actinomycetota</taxon>
        <taxon>Actinomycetes</taxon>
        <taxon>Kitasatosporales</taxon>
        <taxon>Streptomycetaceae</taxon>
        <taxon>Yinghuangia</taxon>
    </lineage>
</organism>
<dbReference type="PROSITE" id="PS51819">
    <property type="entry name" value="VOC"/>
    <property type="match status" value="1"/>
</dbReference>
<feature type="domain" description="VOC" evidence="1">
    <location>
        <begin position="7"/>
        <end position="152"/>
    </location>
</feature>